<organism evidence="2 3">
    <name type="scientific">Nonomuraea jabiensis</name>
    <dbReference type="NCBI Taxonomy" id="882448"/>
    <lineage>
        <taxon>Bacteria</taxon>
        <taxon>Bacillati</taxon>
        <taxon>Actinomycetota</taxon>
        <taxon>Actinomycetes</taxon>
        <taxon>Streptosporangiales</taxon>
        <taxon>Streptosporangiaceae</taxon>
        <taxon>Nonomuraea</taxon>
    </lineage>
</organism>
<reference evidence="2 3" key="1">
    <citation type="submission" date="2020-08" db="EMBL/GenBank/DDBJ databases">
        <title>Sequencing the genomes of 1000 actinobacteria strains.</title>
        <authorList>
            <person name="Klenk H.-P."/>
        </authorList>
    </citation>
    <scope>NUCLEOTIDE SEQUENCE [LARGE SCALE GENOMIC DNA]</scope>
    <source>
        <strain evidence="2 3">DSM 45507</strain>
    </source>
</reference>
<keyword evidence="2" id="KW-0223">Dioxygenase</keyword>
<name>A0A7W9GB48_9ACTN</name>
<dbReference type="InterPro" id="IPR013096">
    <property type="entry name" value="Cupin_2"/>
</dbReference>
<dbReference type="RefSeq" id="WP_185073898.1">
    <property type="nucleotide sequence ID" value="NZ_JACHMB010000001.1"/>
</dbReference>
<keyword evidence="2" id="KW-0560">Oxidoreductase</keyword>
<dbReference type="GO" id="GO:0051213">
    <property type="term" value="F:dioxygenase activity"/>
    <property type="evidence" value="ECO:0007669"/>
    <property type="project" value="UniProtKB-KW"/>
</dbReference>
<dbReference type="Pfam" id="PF07883">
    <property type="entry name" value="Cupin_2"/>
    <property type="match status" value="1"/>
</dbReference>
<keyword evidence="3" id="KW-1185">Reference proteome</keyword>
<comment type="caution">
    <text evidence="2">The sequence shown here is derived from an EMBL/GenBank/DDBJ whole genome shotgun (WGS) entry which is preliminary data.</text>
</comment>
<gene>
    <name evidence="2" type="ORF">HD596_007199</name>
</gene>
<dbReference type="InterPro" id="IPR053146">
    <property type="entry name" value="QDO-like"/>
</dbReference>
<dbReference type="Gene3D" id="2.60.120.10">
    <property type="entry name" value="Jelly Rolls"/>
    <property type="match status" value="1"/>
</dbReference>
<evidence type="ECO:0000313" key="3">
    <source>
        <dbReference type="Proteomes" id="UP000579153"/>
    </source>
</evidence>
<accession>A0A7W9GB48</accession>
<dbReference type="EMBL" id="JACHMB010000001">
    <property type="protein sequence ID" value="MBB5780443.1"/>
    <property type="molecule type" value="Genomic_DNA"/>
</dbReference>
<proteinExistence type="predicted"/>
<dbReference type="AlphaFoldDB" id="A0A7W9GB48"/>
<dbReference type="InterPro" id="IPR014710">
    <property type="entry name" value="RmlC-like_jellyroll"/>
</dbReference>
<dbReference type="PANTHER" id="PTHR36440:SF1">
    <property type="entry name" value="PUTATIVE (AFU_ORTHOLOGUE AFUA_8G07350)-RELATED"/>
    <property type="match status" value="1"/>
</dbReference>
<dbReference type="PANTHER" id="PTHR36440">
    <property type="entry name" value="PUTATIVE (AFU_ORTHOLOGUE AFUA_8G07350)-RELATED"/>
    <property type="match status" value="1"/>
</dbReference>
<dbReference type="Proteomes" id="UP000579153">
    <property type="component" value="Unassembled WGS sequence"/>
</dbReference>
<protein>
    <submittedName>
        <fullName evidence="2">Quercetin dioxygenase-like cupin family protein</fullName>
    </submittedName>
</protein>
<dbReference type="SUPFAM" id="SSF51182">
    <property type="entry name" value="RmlC-like cupins"/>
    <property type="match status" value="1"/>
</dbReference>
<sequence>MSLITPETAVVRAADAEIVGGGDAPATGRLLLDSSSTAGALSSLRMTLTPGADGAVPHLHTASSELFYVLGGAAQVLAGEEVLTLEEGDMAVVPPNVAHAFAAAPGSEADLLIVITPGVERFEYFRLLARLRAGEATLEELLNSQELYDNHFLDSPRWKEARSLEQG</sequence>
<evidence type="ECO:0000259" key="1">
    <source>
        <dbReference type="Pfam" id="PF07883"/>
    </source>
</evidence>
<evidence type="ECO:0000313" key="2">
    <source>
        <dbReference type="EMBL" id="MBB5780443.1"/>
    </source>
</evidence>
<feature type="domain" description="Cupin type-2" evidence="1">
    <location>
        <begin position="45"/>
        <end position="112"/>
    </location>
</feature>
<dbReference type="InterPro" id="IPR011051">
    <property type="entry name" value="RmlC_Cupin_sf"/>
</dbReference>